<dbReference type="NCBIfam" id="NF011022">
    <property type="entry name" value="PRK14451.1"/>
    <property type="match status" value="1"/>
</dbReference>
<dbReference type="SUPFAM" id="SSF54975">
    <property type="entry name" value="Acylphosphatase/BLUF domain-like"/>
    <property type="match status" value="1"/>
</dbReference>
<dbReference type="eggNOG" id="COG1254">
    <property type="taxonomic scope" value="Bacteria"/>
</dbReference>
<dbReference type="PANTHER" id="PTHR47268">
    <property type="entry name" value="ACYLPHOSPHATASE"/>
    <property type="match status" value="1"/>
</dbReference>
<evidence type="ECO:0000313" key="9">
    <source>
        <dbReference type="Proteomes" id="UP000030185"/>
    </source>
</evidence>
<gene>
    <name evidence="8" type="ORF">MYP_3404</name>
</gene>
<dbReference type="RefSeq" id="WP_045465677.1">
    <property type="nucleotide sequence ID" value="NZ_BBLT01000007.1"/>
</dbReference>
<evidence type="ECO:0000259" key="7">
    <source>
        <dbReference type="PROSITE" id="PS51160"/>
    </source>
</evidence>
<name>A0A098LGS2_9BACT</name>
<dbReference type="InterPro" id="IPR017968">
    <property type="entry name" value="Acylphosphatase_CS"/>
</dbReference>
<dbReference type="PROSITE" id="PS00151">
    <property type="entry name" value="ACYLPHOSPHATASE_2"/>
    <property type="match status" value="1"/>
</dbReference>
<dbReference type="STRING" id="153721.MYP_3404"/>
<dbReference type="PROSITE" id="PS00150">
    <property type="entry name" value="ACYLPHOSPHATASE_1"/>
    <property type="match status" value="1"/>
</dbReference>
<dbReference type="OrthoDB" id="9808093at2"/>
<organism evidence="8 9">
    <name type="scientific">Sporocytophaga myxococcoides</name>
    <dbReference type="NCBI Taxonomy" id="153721"/>
    <lineage>
        <taxon>Bacteria</taxon>
        <taxon>Pseudomonadati</taxon>
        <taxon>Bacteroidota</taxon>
        <taxon>Cytophagia</taxon>
        <taxon>Cytophagales</taxon>
        <taxon>Cytophagaceae</taxon>
        <taxon>Sporocytophaga</taxon>
    </lineage>
</organism>
<dbReference type="PROSITE" id="PS51160">
    <property type="entry name" value="ACYLPHOSPHATASE_3"/>
    <property type="match status" value="1"/>
</dbReference>
<feature type="active site" evidence="4">
    <location>
        <position position="18"/>
    </location>
</feature>
<evidence type="ECO:0000256" key="3">
    <source>
        <dbReference type="ARBA" id="ARBA00047645"/>
    </source>
</evidence>
<dbReference type="Proteomes" id="UP000030185">
    <property type="component" value="Unassembled WGS sequence"/>
</dbReference>
<evidence type="ECO:0000256" key="1">
    <source>
        <dbReference type="ARBA" id="ARBA00005614"/>
    </source>
</evidence>
<comment type="catalytic activity">
    <reaction evidence="3 4 5">
        <text>an acyl phosphate + H2O = a carboxylate + phosphate + H(+)</text>
        <dbReference type="Rhea" id="RHEA:14965"/>
        <dbReference type="ChEBI" id="CHEBI:15377"/>
        <dbReference type="ChEBI" id="CHEBI:15378"/>
        <dbReference type="ChEBI" id="CHEBI:29067"/>
        <dbReference type="ChEBI" id="CHEBI:43474"/>
        <dbReference type="ChEBI" id="CHEBI:59918"/>
        <dbReference type="EC" id="3.6.1.7"/>
    </reaction>
</comment>
<dbReference type="EC" id="3.6.1.7" evidence="2 4"/>
<comment type="caution">
    <text evidence="8">The sequence shown here is derived from an EMBL/GenBank/DDBJ whole genome shotgun (WGS) entry which is preliminary data.</text>
</comment>
<dbReference type="InterPro" id="IPR020456">
    <property type="entry name" value="Acylphosphatase"/>
</dbReference>
<feature type="active site" evidence="4">
    <location>
        <position position="36"/>
    </location>
</feature>
<protein>
    <recommendedName>
        <fullName evidence="2 4">Acylphosphatase</fullName>
        <ecNumber evidence="2 4">3.6.1.7</ecNumber>
    </recommendedName>
</protein>
<dbReference type="InterPro" id="IPR036046">
    <property type="entry name" value="Acylphosphatase-like_dom_sf"/>
</dbReference>
<dbReference type="Gene3D" id="3.30.70.100">
    <property type="match status" value="1"/>
</dbReference>
<evidence type="ECO:0000313" key="8">
    <source>
        <dbReference type="EMBL" id="GAL86175.1"/>
    </source>
</evidence>
<comment type="similarity">
    <text evidence="1 6">Belongs to the acylphosphatase family.</text>
</comment>
<dbReference type="GO" id="GO:0003998">
    <property type="term" value="F:acylphosphatase activity"/>
    <property type="evidence" value="ECO:0007669"/>
    <property type="project" value="UniProtKB-EC"/>
</dbReference>
<feature type="domain" description="Acylphosphatase-like" evidence="7">
    <location>
        <begin position="3"/>
        <end position="89"/>
    </location>
</feature>
<dbReference type="Pfam" id="PF00708">
    <property type="entry name" value="Acylphosphatase"/>
    <property type="match status" value="1"/>
</dbReference>
<accession>A0A098LGS2</accession>
<keyword evidence="4 5" id="KW-0378">Hydrolase</keyword>
<evidence type="ECO:0000256" key="6">
    <source>
        <dbReference type="RuleBase" id="RU004168"/>
    </source>
</evidence>
<reference evidence="8 9" key="1">
    <citation type="submission" date="2014-09" db="EMBL/GenBank/DDBJ databases">
        <title>Sporocytophaga myxococcoides PG-01 genome sequencing.</title>
        <authorList>
            <person name="Liu L."/>
            <person name="Gao P.J."/>
            <person name="Chen G.J."/>
            <person name="Wang L.S."/>
        </authorList>
    </citation>
    <scope>NUCLEOTIDE SEQUENCE [LARGE SCALE GENOMIC DNA]</scope>
    <source>
        <strain evidence="8 9">PG-01</strain>
    </source>
</reference>
<evidence type="ECO:0000256" key="2">
    <source>
        <dbReference type="ARBA" id="ARBA00012150"/>
    </source>
</evidence>
<sequence>MKNLRILVSGKVQGVFFRASARSEAKAQNLVGFAKNLPDGDVLIEAMGEEESLEKFLKWCSRGPIMAQVNSVKTEEIPLSDFTSFDINY</sequence>
<dbReference type="AlphaFoldDB" id="A0A098LGS2"/>
<dbReference type="PANTHER" id="PTHR47268:SF4">
    <property type="entry name" value="ACYLPHOSPHATASE"/>
    <property type="match status" value="1"/>
</dbReference>
<keyword evidence="9" id="KW-1185">Reference proteome</keyword>
<evidence type="ECO:0000256" key="4">
    <source>
        <dbReference type="PROSITE-ProRule" id="PRU00520"/>
    </source>
</evidence>
<dbReference type="InterPro" id="IPR001792">
    <property type="entry name" value="Acylphosphatase-like_dom"/>
</dbReference>
<evidence type="ECO:0000256" key="5">
    <source>
        <dbReference type="RuleBase" id="RU000553"/>
    </source>
</evidence>
<dbReference type="EMBL" id="BBLT01000007">
    <property type="protein sequence ID" value="GAL86175.1"/>
    <property type="molecule type" value="Genomic_DNA"/>
</dbReference>
<proteinExistence type="inferred from homology"/>